<keyword evidence="3 11" id="KW-0863">Zinc-finger</keyword>
<evidence type="ECO:0000256" key="4">
    <source>
        <dbReference type="ARBA" id="ARBA00022833"/>
    </source>
</evidence>
<gene>
    <name evidence="14" type="ORF">TEU_09125</name>
</gene>
<dbReference type="PANTHER" id="PTHR11239">
    <property type="entry name" value="DNA-DIRECTED RNA POLYMERASE"/>
    <property type="match status" value="1"/>
</dbReference>
<feature type="binding site" evidence="10">
    <location>
        <position position="25"/>
    </location>
    <ligand>
        <name>Zn(2+)</name>
        <dbReference type="ChEBI" id="CHEBI:29105"/>
        <label>1</label>
    </ligand>
</feature>
<dbReference type="PROSITE" id="PS51133">
    <property type="entry name" value="ZF_TFIIS_2"/>
    <property type="match status" value="1"/>
</dbReference>
<feature type="binding site" evidence="10">
    <location>
        <position position="71"/>
    </location>
    <ligand>
        <name>Zn(2+)</name>
        <dbReference type="ChEBI" id="CHEBI:29105"/>
        <label>2</label>
    </ligand>
</feature>
<proteinExistence type="inferred from homology"/>
<dbReference type="PIRSF" id="PIRSF005586">
    <property type="entry name" value="RNApol_RpoM"/>
    <property type="match status" value="1"/>
</dbReference>
<evidence type="ECO:0000256" key="1">
    <source>
        <dbReference type="ARBA" id="ARBA00018272"/>
    </source>
</evidence>
<evidence type="ECO:0000259" key="13">
    <source>
        <dbReference type="PROSITE" id="PS51133"/>
    </source>
</evidence>
<feature type="domain" description="TFIIS-type" evidence="13">
    <location>
        <begin position="67"/>
        <end position="107"/>
    </location>
</feature>
<dbReference type="GO" id="GO:0003677">
    <property type="term" value="F:DNA binding"/>
    <property type="evidence" value="ECO:0007669"/>
    <property type="project" value="UniProtKB-KW"/>
</dbReference>
<name>A0A097QVH5_9EURY</name>
<protein>
    <recommendedName>
        <fullName evidence="1">Transcription factor S</fullName>
    </recommendedName>
    <alternativeName>
        <fullName evidence="8">Transcription elongation factor IIS/RNA polymerase subunit homolog</fullName>
    </alternativeName>
</protein>
<feature type="binding site" evidence="10">
    <location>
        <position position="102"/>
    </location>
    <ligand>
        <name>Zn(2+)</name>
        <dbReference type="ChEBI" id="CHEBI:29105"/>
        <label>2</label>
    </ligand>
</feature>
<dbReference type="STRING" id="1505907.TEU_09125"/>
<feature type="binding site" evidence="10">
    <location>
        <position position="4"/>
    </location>
    <ligand>
        <name>Zn(2+)</name>
        <dbReference type="ChEBI" id="CHEBI:29105"/>
        <label>1</label>
    </ligand>
</feature>
<evidence type="ECO:0000256" key="6">
    <source>
        <dbReference type="ARBA" id="ARBA00023125"/>
    </source>
</evidence>
<dbReference type="InterPro" id="IPR012164">
    <property type="entry name" value="Rpa12/Rpb9/Rpc10/TFS"/>
</dbReference>
<dbReference type="GO" id="GO:0003899">
    <property type="term" value="F:DNA-directed RNA polymerase activity"/>
    <property type="evidence" value="ECO:0007669"/>
    <property type="project" value="InterPro"/>
</dbReference>
<dbReference type="GO" id="GO:0000428">
    <property type="term" value="C:DNA-directed RNA polymerase complex"/>
    <property type="evidence" value="ECO:0007669"/>
    <property type="project" value="UniProtKB-KW"/>
</dbReference>
<dbReference type="PANTHER" id="PTHR11239:SF12">
    <property type="entry name" value="DNA-DIRECTED RNA POLYMERASE III SUBUNIT RPC10"/>
    <property type="match status" value="1"/>
</dbReference>
<evidence type="ECO:0000256" key="7">
    <source>
        <dbReference type="ARBA" id="ARBA00023163"/>
    </source>
</evidence>
<keyword evidence="7 9" id="KW-0804">Transcription</keyword>
<dbReference type="Pfam" id="PF01096">
    <property type="entry name" value="Zn_ribbon_TFIIS"/>
    <property type="match status" value="1"/>
</dbReference>
<keyword evidence="15" id="KW-1185">Reference proteome</keyword>
<evidence type="ECO:0000256" key="10">
    <source>
        <dbReference type="PIRSR" id="PIRSR005586-1"/>
    </source>
</evidence>
<keyword evidence="2 10" id="KW-0479">Metal-binding</keyword>
<feature type="binding site" evidence="10">
    <location>
        <position position="99"/>
    </location>
    <ligand>
        <name>Zn(2+)</name>
        <dbReference type="ChEBI" id="CHEBI:29105"/>
        <label>2</label>
    </ligand>
</feature>
<evidence type="ECO:0000256" key="11">
    <source>
        <dbReference type="PIRSR" id="PIRSR005586-2"/>
    </source>
</evidence>
<dbReference type="GO" id="GO:0006351">
    <property type="term" value="P:DNA-templated transcription"/>
    <property type="evidence" value="ECO:0007669"/>
    <property type="project" value="InterPro"/>
</dbReference>
<evidence type="ECO:0000256" key="5">
    <source>
        <dbReference type="ARBA" id="ARBA00023015"/>
    </source>
</evidence>
<keyword evidence="14" id="KW-0240">DNA-directed RNA polymerase</keyword>
<evidence type="ECO:0000256" key="12">
    <source>
        <dbReference type="RuleBase" id="RU003474"/>
    </source>
</evidence>
<feature type="binding site" evidence="10">
    <location>
        <position position="7"/>
    </location>
    <ligand>
        <name>Zn(2+)</name>
        <dbReference type="ChEBI" id="CHEBI:29105"/>
        <label>1</label>
    </ligand>
</feature>
<sequence length="110" mass="12968">MKFCPKCGNIMLPDRKKKVWVCRVCGHEEPFDEAKDRERTKITQKVEHKPDEDIVVIEQDLKTLPTTKITCPKCGNDTAYWWEMQTRAGDEPSTIFYKCTKCGYTWRAYE</sequence>
<dbReference type="RefSeq" id="WP_050003444.1">
    <property type="nucleotide sequence ID" value="NZ_CP008887.1"/>
</dbReference>
<dbReference type="OrthoDB" id="72957at2157"/>
<comment type="similarity">
    <text evidence="9 12">Belongs to the archaeal rpoM/eukaryotic RPA12/RPB9/RPC11 RNA polymerase family.</text>
</comment>
<dbReference type="InterPro" id="IPR001529">
    <property type="entry name" value="Zn_ribbon_RPB9"/>
</dbReference>
<evidence type="ECO:0000256" key="3">
    <source>
        <dbReference type="ARBA" id="ARBA00022771"/>
    </source>
</evidence>
<keyword evidence="4 10" id="KW-0862">Zinc</keyword>
<dbReference type="SMART" id="SM00661">
    <property type="entry name" value="RPOL9"/>
    <property type="match status" value="1"/>
</dbReference>
<accession>A0A097QVH5</accession>
<feature type="binding site" evidence="10">
    <location>
        <position position="74"/>
    </location>
    <ligand>
        <name>Zn(2+)</name>
        <dbReference type="ChEBI" id="CHEBI:29105"/>
        <label>2</label>
    </ligand>
</feature>
<organism evidence="14 15">
    <name type="scientific">Thermococcus eurythermalis</name>
    <dbReference type="NCBI Taxonomy" id="1505907"/>
    <lineage>
        <taxon>Archaea</taxon>
        <taxon>Methanobacteriati</taxon>
        <taxon>Methanobacteriota</taxon>
        <taxon>Thermococci</taxon>
        <taxon>Thermococcales</taxon>
        <taxon>Thermococcaceae</taxon>
        <taxon>Thermococcus</taxon>
    </lineage>
</organism>
<dbReference type="InterPro" id="IPR001222">
    <property type="entry name" value="Znf_TFIIS"/>
</dbReference>
<evidence type="ECO:0000256" key="9">
    <source>
        <dbReference type="PIRNR" id="PIRNR005586"/>
    </source>
</evidence>
<dbReference type="PROSITE" id="PS01030">
    <property type="entry name" value="RNA_POL_M_15KD"/>
    <property type="match status" value="1"/>
</dbReference>
<feature type="binding site" evidence="10">
    <location>
        <position position="22"/>
    </location>
    <ligand>
        <name>Zn(2+)</name>
        <dbReference type="ChEBI" id="CHEBI:29105"/>
        <label>1</label>
    </ligand>
</feature>
<dbReference type="GO" id="GO:0008270">
    <property type="term" value="F:zinc ion binding"/>
    <property type="evidence" value="ECO:0007669"/>
    <property type="project" value="UniProtKB-KW"/>
</dbReference>
<dbReference type="PROSITE" id="PS00466">
    <property type="entry name" value="ZF_TFIIS_1"/>
    <property type="match status" value="1"/>
</dbReference>
<dbReference type="InterPro" id="IPR006288">
    <property type="entry name" value="TFS"/>
</dbReference>
<dbReference type="EMBL" id="CP008887">
    <property type="protein sequence ID" value="AIU70476.1"/>
    <property type="molecule type" value="Genomic_DNA"/>
</dbReference>
<feature type="zinc finger region" description="C4-type" evidence="11">
    <location>
        <begin position="4"/>
        <end position="25"/>
    </location>
</feature>
<reference evidence="14 15" key="1">
    <citation type="journal article" date="2015" name="Int. J. Syst. Evol. Microbiol.">
        <title>Thermococcus eurythermalis sp. nov., a conditional piezophilic hyperthermophilic archaeon with a wide temperature range isolated from an oil-immersed chimney in the Guaymas Basin.</title>
        <authorList>
            <person name="Zhao W."/>
            <person name="Zeng X."/>
            <person name="Xiao X."/>
        </authorList>
    </citation>
    <scope>NUCLEOTIDE SEQUENCE [LARGE SCALE GENOMIC DNA]</scope>
    <source>
        <strain evidence="14 15">A501</strain>
    </source>
</reference>
<dbReference type="Gene3D" id="2.20.25.10">
    <property type="match status" value="1"/>
</dbReference>
<dbReference type="GeneID" id="25153593"/>
<evidence type="ECO:0000256" key="2">
    <source>
        <dbReference type="ARBA" id="ARBA00022723"/>
    </source>
</evidence>
<keyword evidence="6" id="KW-0238">DNA-binding</keyword>
<dbReference type="GO" id="GO:0006355">
    <property type="term" value="P:regulation of DNA-templated transcription"/>
    <property type="evidence" value="ECO:0007669"/>
    <property type="project" value="InterPro"/>
</dbReference>
<keyword evidence="5" id="KW-0805">Transcription regulation</keyword>
<evidence type="ECO:0000313" key="15">
    <source>
        <dbReference type="Proteomes" id="UP000029980"/>
    </source>
</evidence>
<dbReference type="HOGENOM" id="CLU_093932_3_2_2"/>
<dbReference type="CDD" id="cd10511">
    <property type="entry name" value="Zn-ribbon_TFS"/>
    <property type="match status" value="1"/>
</dbReference>
<evidence type="ECO:0000313" key="14">
    <source>
        <dbReference type="EMBL" id="AIU70476.1"/>
    </source>
</evidence>
<dbReference type="NCBIfam" id="TIGR01384">
    <property type="entry name" value="TFS_arch"/>
    <property type="match status" value="1"/>
</dbReference>
<dbReference type="AlphaFoldDB" id="A0A097QVH5"/>
<dbReference type="FunFam" id="2.20.25.10:FF:000029">
    <property type="entry name" value="DNA-directed RNA polymerase subunit M"/>
    <property type="match status" value="1"/>
</dbReference>
<dbReference type="Proteomes" id="UP000029980">
    <property type="component" value="Chromosome"/>
</dbReference>
<dbReference type="SUPFAM" id="SSF57783">
    <property type="entry name" value="Zinc beta-ribbon"/>
    <property type="match status" value="2"/>
</dbReference>
<dbReference type="SMART" id="SM00440">
    <property type="entry name" value="ZnF_C2C2"/>
    <property type="match status" value="1"/>
</dbReference>
<dbReference type="Pfam" id="PF02150">
    <property type="entry name" value="Zn_ribbon_RPB9"/>
    <property type="match status" value="1"/>
</dbReference>
<dbReference type="InterPro" id="IPR019761">
    <property type="entry name" value="DNA-dir_RNA_pol-M_15_CS"/>
</dbReference>
<evidence type="ECO:0000256" key="8">
    <source>
        <dbReference type="ARBA" id="ARBA00032962"/>
    </source>
</evidence>
<dbReference type="KEGG" id="teu:TEU_09125"/>